<evidence type="ECO:0000256" key="2">
    <source>
        <dbReference type="SAM" id="SignalP"/>
    </source>
</evidence>
<feature type="chain" id="PRO_5014766502" evidence="2">
    <location>
        <begin position="25"/>
        <end position="99"/>
    </location>
</feature>
<proteinExistence type="predicted"/>
<dbReference type="AlphaFoldDB" id="A0A2M4DHD3"/>
<name>A0A2M4DHD3_ANODA</name>
<dbReference type="EMBL" id="GGFL01012804">
    <property type="protein sequence ID" value="MBW76982.1"/>
    <property type="molecule type" value="Transcribed_RNA"/>
</dbReference>
<evidence type="ECO:0000313" key="3">
    <source>
        <dbReference type="EMBL" id="MBW76982.1"/>
    </source>
</evidence>
<accession>A0A2M4DHD3</accession>
<sequence length="99" mass="10546">MAGSHWMIDGVLWCFVARFMLTCSTFPPSVMVAACSGLTASEAGRPVRCAAFDTGPASPDGSAPTCTKHCSAPPAQRIVTTIDDDRPQQKGLRKRLTFS</sequence>
<feature type="signal peptide" evidence="2">
    <location>
        <begin position="1"/>
        <end position="24"/>
    </location>
</feature>
<keyword evidence="2" id="KW-0732">Signal</keyword>
<feature type="region of interest" description="Disordered" evidence="1">
    <location>
        <begin position="80"/>
        <end position="99"/>
    </location>
</feature>
<organism evidence="3">
    <name type="scientific">Anopheles darlingi</name>
    <name type="common">Mosquito</name>
    <dbReference type="NCBI Taxonomy" id="43151"/>
    <lineage>
        <taxon>Eukaryota</taxon>
        <taxon>Metazoa</taxon>
        <taxon>Ecdysozoa</taxon>
        <taxon>Arthropoda</taxon>
        <taxon>Hexapoda</taxon>
        <taxon>Insecta</taxon>
        <taxon>Pterygota</taxon>
        <taxon>Neoptera</taxon>
        <taxon>Endopterygota</taxon>
        <taxon>Diptera</taxon>
        <taxon>Nematocera</taxon>
        <taxon>Culicoidea</taxon>
        <taxon>Culicidae</taxon>
        <taxon>Anophelinae</taxon>
        <taxon>Anopheles</taxon>
    </lineage>
</organism>
<protein>
    <submittedName>
        <fullName evidence="3">Putative secreted protein</fullName>
    </submittedName>
</protein>
<reference evidence="3" key="1">
    <citation type="submission" date="2018-01" db="EMBL/GenBank/DDBJ databases">
        <title>An insight into the sialome of Amazonian anophelines.</title>
        <authorList>
            <person name="Ribeiro J.M."/>
            <person name="Scarpassa V."/>
            <person name="Calvo E."/>
        </authorList>
    </citation>
    <scope>NUCLEOTIDE SEQUENCE</scope>
</reference>
<evidence type="ECO:0000256" key="1">
    <source>
        <dbReference type="SAM" id="MobiDB-lite"/>
    </source>
</evidence>